<evidence type="ECO:0000256" key="1">
    <source>
        <dbReference type="SAM" id="MobiDB-lite"/>
    </source>
</evidence>
<feature type="compositionally biased region" description="Pro residues" evidence="1">
    <location>
        <begin position="40"/>
        <end position="72"/>
    </location>
</feature>
<feature type="region of interest" description="Disordered" evidence="1">
    <location>
        <begin position="29"/>
        <end position="86"/>
    </location>
</feature>
<name>A0A317F1Z8_9SPHI</name>
<proteinExistence type="predicted"/>
<dbReference type="Proteomes" id="UP000245391">
    <property type="component" value="Unassembled WGS sequence"/>
</dbReference>
<dbReference type="AlphaFoldDB" id="A0A317F1Z8"/>
<sequence length="158" mass="16690">MPIKLVIISIFSLTGFGMHGATGIELASDGTPLPVEPRGIWPPPPQSSGGYAPPPPGADGLPPPPPPPPPVPGSEGRSHEGLQSKKLQDSLAQIARHISHLMLQSLIFGHFPVGHLVQKPTTSPDGISSAPLVFWIFPLELNSLFLMVDDVLTDPIGR</sequence>
<comment type="caution">
    <text evidence="2">The sequence shown here is derived from an EMBL/GenBank/DDBJ whole genome shotgun (WGS) entry which is preliminary data.</text>
</comment>
<gene>
    <name evidence="2" type="ORF">DF947_07065</name>
</gene>
<reference evidence="3" key="1">
    <citation type="submission" date="2018-05" db="EMBL/GenBank/DDBJ databases">
        <title>Pedobacter paludis sp. nov., isolated from wetland soil.</title>
        <authorList>
            <person name="Zhang Y."/>
        </authorList>
    </citation>
    <scope>NUCLEOTIDE SEQUENCE [LARGE SCALE GENOMIC DNA]</scope>
    <source>
        <strain evidence="3">R-8</strain>
    </source>
</reference>
<feature type="compositionally biased region" description="Basic and acidic residues" evidence="1">
    <location>
        <begin position="76"/>
        <end position="86"/>
    </location>
</feature>
<keyword evidence="3" id="KW-1185">Reference proteome</keyword>
<evidence type="ECO:0000313" key="3">
    <source>
        <dbReference type="Proteomes" id="UP000245391"/>
    </source>
</evidence>
<organism evidence="2 3">
    <name type="scientific">Pedobacter paludis</name>
    <dbReference type="NCBI Taxonomy" id="2203212"/>
    <lineage>
        <taxon>Bacteria</taxon>
        <taxon>Pseudomonadati</taxon>
        <taxon>Bacteroidota</taxon>
        <taxon>Sphingobacteriia</taxon>
        <taxon>Sphingobacteriales</taxon>
        <taxon>Sphingobacteriaceae</taxon>
        <taxon>Pedobacter</taxon>
    </lineage>
</organism>
<accession>A0A317F1Z8</accession>
<protein>
    <submittedName>
        <fullName evidence="2">Uncharacterized protein</fullName>
    </submittedName>
</protein>
<dbReference type="EMBL" id="QGNY01000002">
    <property type="protein sequence ID" value="PWS32825.1"/>
    <property type="molecule type" value="Genomic_DNA"/>
</dbReference>
<evidence type="ECO:0000313" key="2">
    <source>
        <dbReference type="EMBL" id="PWS32825.1"/>
    </source>
</evidence>